<proteinExistence type="inferred from homology"/>
<comment type="caution">
    <text evidence="5">The sequence shown here is derived from an EMBL/GenBank/DDBJ whole genome shotgun (WGS) entry which is preliminary data.</text>
</comment>
<comment type="domain">
    <text evidence="3">The main chain amide nitrogen atoms of the second glycine and its adjacent residue in the HGGXW motif define the oxyanion hole, and stabilize the oxyanion that forms during the nucleophilic attack by the catalytic serine during substrate cleavage.</text>
</comment>
<reference evidence="5" key="1">
    <citation type="journal article" date="2023" name="Mol. Phylogenet. Evol.">
        <title>Genome-scale phylogeny and comparative genomics of the fungal order Sordariales.</title>
        <authorList>
            <person name="Hensen N."/>
            <person name="Bonometti L."/>
            <person name="Westerberg I."/>
            <person name="Brannstrom I.O."/>
            <person name="Guillou S."/>
            <person name="Cros-Aarteil S."/>
            <person name="Calhoun S."/>
            <person name="Haridas S."/>
            <person name="Kuo A."/>
            <person name="Mondo S."/>
            <person name="Pangilinan J."/>
            <person name="Riley R."/>
            <person name="LaButti K."/>
            <person name="Andreopoulos B."/>
            <person name="Lipzen A."/>
            <person name="Chen C."/>
            <person name="Yan M."/>
            <person name="Daum C."/>
            <person name="Ng V."/>
            <person name="Clum A."/>
            <person name="Steindorff A."/>
            <person name="Ohm R.A."/>
            <person name="Martin F."/>
            <person name="Silar P."/>
            <person name="Natvig D.O."/>
            <person name="Lalanne C."/>
            <person name="Gautier V."/>
            <person name="Ament-Velasquez S.L."/>
            <person name="Kruys A."/>
            <person name="Hutchinson M.I."/>
            <person name="Powell A.J."/>
            <person name="Barry K."/>
            <person name="Miller A.N."/>
            <person name="Grigoriev I.V."/>
            <person name="Debuchy R."/>
            <person name="Gladieux P."/>
            <person name="Hiltunen Thoren M."/>
            <person name="Johannesson H."/>
        </authorList>
    </citation>
    <scope>NUCLEOTIDE SEQUENCE</scope>
    <source>
        <strain evidence="5">CBS 141.50</strain>
    </source>
</reference>
<comment type="pathway">
    <text evidence="3">Amino-acid degradation; L-tryptophan degradation via kynurenine pathway; L-kynurenine from L-tryptophan: step 2/2.</text>
</comment>
<keyword evidence="6" id="KW-1185">Reference proteome</keyword>
<dbReference type="PANTHER" id="PTHR48081">
    <property type="entry name" value="AB HYDROLASE SUPERFAMILY PROTEIN C4A8.06C"/>
    <property type="match status" value="1"/>
</dbReference>
<dbReference type="RefSeq" id="XP_062639793.1">
    <property type="nucleotide sequence ID" value="XM_062785601.1"/>
</dbReference>
<feature type="compositionally biased region" description="Low complexity" evidence="4">
    <location>
        <begin position="84"/>
        <end position="112"/>
    </location>
</feature>
<dbReference type="InterPro" id="IPR050300">
    <property type="entry name" value="GDXG_lipolytic_enzyme"/>
</dbReference>
<reference evidence="5" key="2">
    <citation type="submission" date="2023-05" db="EMBL/GenBank/DDBJ databases">
        <authorList>
            <consortium name="Lawrence Berkeley National Laboratory"/>
            <person name="Steindorff A."/>
            <person name="Hensen N."/>
            <person name="Bonometti L."/>
            <person name="Westerberg I."/>
            <person name="Brannstrom I.O."/>
            <person name="Guillou S."/>
            <person name="Cros-Aarteil S."/>
            <person name="Calhoun S."/>
            <person name="Haridas S."/>
            <person name="Kuo A."/>
            <person name="Mondo S."/>
            <person name="Pangilinan J."/>
            <person name="Riley R."/>
            <person name="Labutti K."/>
            <person name="Andreopoulos B."/>
            <person name="Lipzen A."/>
            <person name="Chen C."/>
            <person name="Yanf M."/>
            <person name="Daum C."/>
            <person name="Ng V."/>
            <person name="Clum A."/>
            <person name="Ohm R."/>
            <person name="Martin F."/>
            <person name="Silar P."/>
            <person name="Natvig D."/>
            <person name="Lalanne C."/>
            <person name="Gautier V."/>
            <person name="Ament-Velasquez S.L."/>
            <person name="Kruys A."/>
            <person name="Hutchinson M.I."/>
            <person name="Powell A.J."/>
            <person name="Barry K."/>
            <person name="Miller A.N."/>
            <person name="Grigoriev I.V."/>
            <person name="Debuchy R."/>
            <person name="Gladieux P."/>
            <person name="Thoren M.H."/>
            <person name="Johannesson H."/>
        </authorList>
    </citation>
    <scope>NUCLEOTIDE SEQUENCE</scope>
    <source>
        <strain evidence="5">CBS 141.50</strain>
    </source>
</reference>
<evidence type="ECO:0000256" key="1">
    <source>
        <dbReference type="ARBA" id="ARBA00022801"/>
    </source>
</evidence>
<feature type="compositionally biased region" description="Polar residues" evidence="4">
    <location>
        <begin position="68"/>
        <end position="83"/>
    </location>
</feature>
<evidence type="ECO:0000313" key="5">
    <source>
        <dbReference type="EMBL" id="KAK4146422.1"/>
    </source>
</evidence>
<evidence type="ECO:0000256" key="3">
    <source>
        <dbReference type="HAMAP-Rule" id="MF_03014"/>
    </source>
</evidence>
<dbReference type="Proteomes" id="UP001302676">
    <property type="component" value="Unassembled WGS sequence"/>
</dbReference>
<evidence type="ECO:0000256" key="4">
    <source>
        <dbReference type="SAM" id="MobiDB-lite"/>
    </source>
</evidence>
<dbReference type="InterPro" id="IPR027519">
    <property type="entry name" value="KFase_ver/fungi-typ"/>
</dbReference>
<keyword evidence="1 3" id="KW-0378">Hydrolase</keyword>
<evidence type="ECO:0000313" key="6">
    <source>
        <dbReference type="Proteomes" id="UP001302676"/>
    </source>
</evidence>
<dbReference type="InterPro" id="IPR029058">
    <property type="entry name" value="AB_hydrolase_fold"/>
</dbReference>
<dbReference type="GO" id="GO:0019441">
    <property type="term" value="P:L-tryptophan catabolic process to kynurenine"/>
    <property type="evidence" value="ECO:0007669"/>
    <property type="project" value="UniProtKB-UniRule"/>
</dbReference>
<comment type="function">
    <text evidence="3">Catalyzes the hydrolysis of N-formyl-L-kynurenine to L-kynurenine, the second step in the kynurenine pathway of tryptophan degradation. Kynurenine may be further oxidized to nicotinic acid, NAD(H) and NADP(H). Required for elimination of toxic metabolites.</text>
</comment>
<dbReference type="SUPFAM" id="SSF53474">
    <property type="entry name" value="alpha/beta-Hydrolases"/>
    <property type="match status" value="1"/>
</dbReference>
<feature type="active site" evidence="3">
    <location>
        <position position="381"/>
    </location>
</feature>
<feature type="active site" description="Nucleophile" evidence="3">
    <location>
        <position position="275"/>
    </location>
</feature>
<feature type="active site" evidence="3">
    <location>
        <position position="413"/>
    </location>
</feature>
<comment type="catalytic activity">
    <reaction evidence="3">
        <text>N-formyl-L-kynurenine + H2O = L-kynurenine + formate + H(+)</text>
        <dbReference type="Rhea" id="RHEA:13009"/>
        <dbReference type="ChEBI" id="CHEBI:15377"/>
        <dbReference type="ChEBI" id="CHEBI:15378"/>
        <dbReference type="ChEBI" id="CHEBI:15740"/>
        <dbReference type="ChEBI" id="CHEBI:57959"/>
        <dbReference type="ChEBI" id="CHEBI:58629"/>
        <dbReference type="EC" id="3.5.1.9"/>
    </reaction>
</comment>
<dbReference type="EC" id="3.5.1.9" evidence="3"/>
<dbReference type="PANTHER" id="PTHR48081:SF33">
    <property type="entry name" value="KYNURENINE FORMAMIDASE"/>
    <property type="match status" value="1"/>
</dbReference>
<dbReference type="Gene3D" id="3.40.50.1820">
    <property type="entry name" value="alpha/beta hydrolase"/>
    <property type="match status" value="1"/>
</dbReference>
<protein>
    <recommendedName>
        <fullName evidence="3">Kynurenine formamidase</fullName>
        <shortName evidence="3">KFA</shortName>
        <shortName evidence="3">KFase</shortName>
        <ecNumber evidence="3">3.5.1.9</ecNumber>
    </recommendedName>
    <alternativeName>
        <fullName evidence="3">Arylformamidase</fullName>
    </alternativeName>
    <alternativeName>
        <fullName evidence="3">N-formylkynurenine formamidase</fullName>
        <shortName evidence="3">FKF</shortName>
    </alternativeName>
</protein>
<dbReference type="GeneID" id="87822214"/>
<evidence type="ECO:0000256" key="2">
    <source>
        <dbReference type="ARBA" id="ARBA00023079"/>
    </source>
</evidence>
<organism evidence="5 6">
    <name type="scientific">Dichotomopilus funicola</name>
    <dbReference type="NCBI Taxonomy" id="1934379"/>
    <lineage>
        <taxon>Eukaryota</taxon>
        <taxon>Fungi</taxon>
        <taxon>Dikarya</taxon>
        <taxon>Ascomycota</taxon>
        <taxon>Pezizomycotina</taxon>
        <taxon>Sordariomycetes</taxon>
        <taxon>Sordariomycetidae</taxon>
        <taxon>Sordariales</taxon>
        <taxon>Chaetomiaceae</taxon>
        <taxon>Dichotomopilus</taxon>
    </lineage>
</organism>
<sequence length="435" mass="45097">MRSYNATSPADWSAAGAWHTVPWSPVHGLHGVAAGATGPGAGNSSGSTGDSRDSTDISSAAFGGHSPAASTTPSQDGPGSRSGTTSAAPSTPTSPTSPTSFTSTAPTATTAPDLGPSPIGWLKSGIPYLPPTDALQLHTLDVWVPNHDNTNVPPDPLSPSSPSEAGGTWIVYIHGGAWRDPFITSASFAPAAGYLLHHAAEHAAGSGAPPPLAGLVSINYRLSPHPSHPAPRDPSRQARHPDHIADVLAALSFLGRVCIIKGGAVKTNWILAGHSCGATLAFQAVMHPARWKLSSSSSSHVLPPPRALVGFNGLYDLAGFVAAPPLAYAHLRDAYREFTTAAFGGDEDGWRAVCPASAGGQWVQEWPPTKKSVVLVQSREDSLVPWDQIDAMHARLADEGGVNVTVVESDGDHDDAWKKGGRMADILWGVVSEKV</sequence>
<gene>
    <name evidence="5" type="ORF">C8A04DRAFT_9728</name>
</gene>
<dbReference type="HAMAP" id="MF_03014">
    <property type="entry name" value="KFase"/>
    <property type="match status" value="1"/>
</dbReference>
<dbReference type="AlphaFoldDB" id="A0AAN6ZPT5"/>
<feature type="short sequence motif" description="HGGXW" evidence="3">
    <location>
        <begin position="174"/>
        <end position="178"/>
    </location>
</feature>
<comment type="subunit">
    <text evidence="3">Homodimer.</text>
</comment>
<comment type="similarity">
    <text evidence="3">Belongs to the kynurenine formamidase family.</text>
</comment>
<name>A0AAN6ZPT5_9PEZI</name>
<feature type="region of interest" description="Disordered" evidence="4">
    <location>
        <begin position="32"/>
        <end position="116"/>
    </location>
</feature>
<dbReference type="EMBL" id="MU853561">
    <property type="protein sequence ID" value="KAK4146422.1"/>
    <property type="molecule type" value="Genomic_DNA"/>
</dbReference>
<dbReference type="GO" id="GO:0034354">
    <property type="term" value="P:'de novo' NAD+ biosynthetic process from L-tryptophan"/>
    <property type="evidence" value="ECO:0007669"/>
    <property type="project" value="UniProtKB-UniRule"/>
</dbReference>
<dbReference type="GO" id="GO:0004061">
    <property type="term" value="F:arylformamidase activity"/>
    <property type="evidence" value="ECO:0007669"/>
    <property type="project" value="UniProtKB-UniRule"/>
</dbReference>
<accession>A0AAN6ZPT5</accession>
<keyword evidence="2 3" id="KW-0823">Tryptophan catabolism</keyword>